<evidence type="ECO:0000313" key="2">
    <source>
        <dbReference type="Proteomes" id="UP001059209"/>
    </source>
</evidence>
<dbReference type="Pfam" id="PF14054">
    <property type="entry name" value="DUF4249"/>
    <property type="match status" value="1"/>
</dbReference>
<dbReference type="Proteomes" id="UP001059209">
    <property type="component" value="Chromosome"/>
</dbReference>
<keyword evidence="2" id="KW-1185">Reference proteome</keyword>
<name>A0ABY5YDA8_9FLAO</name>
<sequence>MKKIGKVIDLITIGVFFLFIVSCIDEYDFESTEFQSTLVVEGTITDQEETQRIMISRTFPLDTVLMSGVSGANVSVTDSNGSTFNFSEASTGEYLSNAPFSVVSGLTYTLNITTPGGEQYQSEAMPVPAQTTIENLYAERDFLDDGAQEGMFIYVDSYDPSGQSNYYRYEYEETYKIIAPNWTGLDAYIVSPLPFPAVATRPKEREEQICYATIPSNNIIQLSTTEFGEDRVSKFPVRFIDRENYILSHRYSILVKQYVQSRAAFAYYETLESMSGSDNFFAQLQVGFLEGNIRNVSNPDEDVIGFFQVSTVSEQRIFFNYDDYFPNERLPDYPIRCDLVSPPIITETGASPLLIAIELETLKYVEDYDQERNPLNFSEFSPFLMVPTPCGDCTVYGSNIVPELRVE</sequence>
<dbReference type="EMBL" id="CP104205">
    <property type="protein sequence ID" value="UWX56189.1"/>
    <property type="molecule type" value="Genomic_DNA"/>
</dbReference>
<protein>
    <submittedName>
        <fullName evidence="1">DUF4249 domain-containing protein</fullName>
    </submittedName>
</protein>
<gene>
    <name evidence="1" type="ORF">NYZ99_08020</name>
</gene>
<reference evidence="1" key="1">
    <citation type="submission" date="2022-09" db="EMBL/GenBank/DDBJ databases">
        <title>Maribacter litopenaei sp. nov., isolated from the intestinal tract of the Pacific White Shrimp, Litopenaeus vannamei.</title>
        <authorList>
            <person name="Kim S.Y."/>
            <person name="Hwang C.Y."/>
        </authorList>
    </citation>
    <scope>NUCLEOTIDE SEQUENCE</scope>
    <source>
        <strain evidence="1">HL-LV01</strain>
    </source>
</reference>
<dbReference type="RefSeq" id="WP_260574771.1">
    <property type="nucleotide sequence ID" value="NZ_CP104205.1"/>
</dbReference>
<dbReference type="PROSITE" id="PS51257">
    <property type="entry name" value="PROKAR_LIPOPROTEIN"/>
    <property type="match status" value="1"/>
</dbReference>
<evidence type="ECO:0000313" key="1">
    <source>
        <dbReference type="EMBL" id="UWX56189.1"/>
    </source>
</evidence>
<accession>A0ABY5YDA8</accession>
<organism evidence="1 2">
    <name type="scientific">Maribacter litopenaei</name>
    <dbReference type="NCBI Taxonomy" id="2976127"/>
    <lineage>
        <taxon>Bacteria</taxon>
        <taxon>Pseudomonadati</taxon>
        <taxon>Bacteroidota</taxon>
        <taxon>Flavobacteriia</taxon>
        <taxon>Flavobacteriales</taxon>
        <taxon>Flavobacteriaceae</taxon>
        <taxon>Maribacter</taxon>
    </lineage>
</organism>
<proteinExistence type="predicted"/>
<dbReference type="InterPro" id="IPR025345">
    <property type="entry name" value="DUF4249"/>
</dbReference>